<dbReference type="EMBL" id="OZ037951">
    <property type="protein sequence ID" value="CAL1713884.1"/>
    <property type="molecule type" value="Genomic_DNA"/>
</dbReference>
<evidence type="ECO:0008006" key="9">
    <source>
        <dbReference type="Google" id="ProtNLM"/>
    </source>
</evidence>
<organism evidence="7 8">
    <name type="scientific">Somion occarium</name>
    <dbReference type="NCBI Taxonomy" id="3059160"/>
    <lineage>
        <taxon>Eukaryota</taxon>
        <taxon>Fungi</taxon>
        <taxon>Dikarya</taxon>
        <taxon>Basidiomycota</taxon>
        <taxon>Agaricomycotina</taxon>
        <taxon>Agaricomycetes</taxon>
        <taxon>Polyporales</taxon>
        <taxon>Cerrenaceae</taxon>
        <taxon>Somion</taxon>
    </lineage>
</organism>
<evidence type="ECO:0000256" key="4">
    <source>
        <dbReference type="ARBA" id="ARBA00022801"/>
    </source>
</evidence>
<evidence type="ECO:0000256" key="6">
    <source>
        <dbReference type="SAM" id="SignalP"/>
    </source>
</evidence>
<dbReference type="PROSITE" id="PS51257">
    <property type="entry name" value="PROKAR_LIPOPROTEIN"/>
    <property type="match status" value="1"/>
</dbReference>
<feature type="chain" id="PRO_5045430851" description="Peptidase S28" evidence="6">
    <location>
        <begin position="27"/>
        <end position="555"/>
    </location>
</feature>
<keyword evidence="3 6" id="KW-0732">Signal</keyword>
<dbReference type="PANTHER" id="PTHR11010">
    <property type="entry name" value="PROTEASE S28 PRO-X CARBOXYPEPTIDASE-RELATED"/>
    <property type="match status" value="1"/>
</dbReference>
<dbReference type="InterPro" id="IPR029058">
    <property type="entry name" value="AB_hydrolase_fold"/>
</dbReference>
<feature type="signal peptide" evidence="6">
    <location>
        <begin position="1"/>
        <end position="26"/>
    </location>
</feature>
<accession>A0ABP1E322</accession>
<keyword evidence="5" id="KW-0325">Glycoprotein</keyword>
<proteinExistence type="inferred from homology"/>
<gene>
    <name evidence="7" type="ORF">GFSPODELE1_LOCUS9528</name>
</gene>
<evidence type="ECO:0000256" key="1">
    <source>
        <dbReference type="ARBA" id="ARBA00011079"/>
    </source>
</evidence>
<evidence type="ECO:0000256" key="2">
    <source>
        <dbReference type="ARBA" id="ARBA00022670"/>
    </source>
</evidence>
<evidence type="ECO:0000313" key="8">
    <source>
        <dbReference type="Proteomes" id="UP001497453"/>
    </source>
</evidence>
<dbReference type="Gene3D" id="3.40.50.1820">
    <property type="entry name" value="alpha/beta hydrolase"/>
    <property type="match status" value="2"/>
</dbReference>
<sequence>MKASSSALPVAVVFLACTCLPTLINASQFSSSQEVPSVKREETAVNHPLFFDMPIDHFGNTSGTFKNRYWVNDTYYRPGGPVFLFDSGEQDAEPLLPYYLQEFHGLSATMRLAKRYRGIALLWEHRFYGTSLPFPVNANTTAGQWQFLNTEQALEDVVYFANRFVHSSTKVSLHPSSTPWIWIGGSYPGVRGALMRVRNPDIIFATWAASAPVQAEIDMASYYKAAERSLTRNCSADWVAVTKFVDQTLMTGTEDEQIGLKVRLWSARESGPTKRVNVSREIAASLSNVQAASVLMDPLNFYQYYGFEASLLPFCNLLETRNFTTDPLELGLISSITINATLDAFLTAITQLDYDSIRGDADDPIGDRSWMRQYCSEYGFYQRGDPNNPLSIETSFRSLELFQQQCNLAFPTGLPPAPQVEHINKYGGWFMNVSNVFFTNGEFDPWRTMGLASIEPNSPQRQPSTAIPTCNDAPPFPSFFGLTHANQVHVSDLRVLLTPDSNHTNFKTVGFFSPVATNGEPFYAGLGLFEMALDEWLPCFEPKGKIASSQESLNI</sequence>
<evidence type="ECO:0000313" key="7">
    <source>
        <dbReference type="EMBL" id="CAL1713884.1"/>
    </source>
</evidence>
<dbReference type="InterPro" id="IPR008758">
    <property type="entry name" value="Peptidase_S28"/>
</dbReference>
<dbReference type="PANTHER" id="PTHR11010:SF109">
    <property type="entry name" value="PEPTIDASE, FAMILY S28, PUTATIVE (AFU_ORTHOLOGUE AFUA_4G03790)-RELATED"/>
    <property type="match status" value="1"/>
</dbReference>
<name>A0ABP1E322_9APHY</name>
<keyword evidence="8" id="KW-1185">Reference proteome</keyword>
<dbReference type="Pfam" id="PF05577">
    <property type="entry name" value="Peptidase_S28"/>
    <property type="match status" value="1"/>
</dbReference>
<reference evidence="8" key="1">
    <citation type="submission" date="2024-04" db="EMBL/GenBank/DDBJ databases">
        <authorList>
            <person name="Shaw F."/>
            <person name="Minotto A."/>
        </authorList>
    </citation>
    <scope>NUCLEOTIDE SEQUENCE [LARGE SCALE GENOMIC DNA]</scope>
</reference>
<comment type="similarity">
    <text evidence="1">Belongs to the peptidase S28 family.</text>
</comment>
<dbReference type="SUPFAM" id="SSF53474">
    <property type="entry name" value="alpha/beta-Hydrolases"/>
    <property type="match status" value="1"/>
</dbReference>
<evidence type="ECO:0000256" key="5">
    <source>
        <dbReference type="ARBA" id="ARBA00023180"/>
    </source>
</evidence>
<keyword evidence="4" id="KW-0378">Hydrolase</keyword>
<dbReference type="Proteomes" id="UP001497453">
    <property type="component" value="Chromosome 8"/>
</dbReference>
<keyword evidence="2" id="KW-0645">Protease</keyword>
<evidence type="ECO:0000256" key="3">
    <source>
        <dbReference type="ARBA" id="ARBA00022729"/>
    </source>
</evidence>
<protein>
    <recommendedName>
        <fullName evidence="9">Peptidase S28</fullName>
    </recommendedName>
</protein>